<organism evidence="1 2">
    <name type="scientific">Phialocephala subalpina</name>
    <dbReference type="NCBI Taxonomy" id="576137"/>
    <lineage>
        <taxon>Eukaryota</taxon>
        <taxon>Fungi</taxon>
        <taxon>Dikarya</taxon>
        <taxon>Ascomycota</taxon>
        <taxon>Pezizomycotina</taxon>
        <taxon>Leotiomycetes</taxon>
        <taxon>Helotiales</taxon>
        <taxon>Mollisiaceae</taxon>
        <taxon>Phialocephala</taxon>
        <taxon>Phialocephala fortinii species complex</taxon>
    </lineage>
</organism>
<dbReference type="Proteomes" id="UP000184330">
    <property type="component" value="Unassembled WGS sequence"/>
</dbReference>
<protein>
    <submittedName>
        <fullName evidence="1">Uncharacterized protein</fullName>
    </submittedName>
</protein>
<gene>
    <name evidence="1" type="ORF">PAC_19021</name>
</gene>
<sequence length="125" mass="13701">MSQSLLLVGGVANSGWKKSSELYSGGIFIPKSIPTLPSKQSINMNGAFMLQPLFTSNAWISGTGILVFRRTREIALNSQFIMVFRASSSEPDLLEEAFGVAPPIGFDLQIRQFEHVVVAKANIRK</sequence>
<accession>A0A1L7XVR1</accession>
<dbReference type="AlphaFoldDB" id="A0A1L7XVR1"/>
<reference evidence="1 2" key="1">
    <citation type="submission" date="2016-03" db="EMBL/GenBank/DDBJ databases">
        <authorList>
            <person name="Ploux O."/>
        </authorList>
    </citation>
    <scope>NUCLEOTIDE SEQUENCE [LARGE SCALE GENOMIC DNA]</scope>
    <source>
        <strain evidence="1 2">UAMH 11012</strain>
    </source>
</reference>
<evidence type="ECO:0000313" key="1">
    <source>
        <dbReference type="EMBL" id="CZR69121.1"/>
    </source>
</evidence>
<dbReference type="EMBL" id="FJOG01000065">
    <property type="protein sequence ID" value="CZR69121.1"/>
    <property type="molecule type" value="Genomic_DNA"/>
</dbReference>
<evidence type="ECO:0000313" key="2">
    <source>
        <dbReference type="Proteomes" id="UP000184330"/>
    </source>
</evidence>
<proteinExistence type="predicted"/>
<name>A0A1L7XVR1_9HELO</name>
<keyword evidence="2" id="KW-1185">Reference proteome</keyword>